<dbReference type="Pfam" id="PF18389">
    <property type="entry name" value="TrmO_C"/>
    <property type="match status" value="1"/>
</dbReference>
<dbReference type="EMBL" id="LSNE01000006">
    <property type="protein sequence ID" value="KXI28566.1"/>
    <property type="molecule type" value="Genomic_DNA"/>
</dbReference>
<evidence type="ECO:0000313" key="4">
    <source>
        <dbReference type="EMBL" id="KXI28566.1"/>
    </source>
</evidence>
<dbReference type="OrthoDB" id="9804309at2"/>
<dbReference type="GO" id="GO:0032259">
    <property type="term" value="P:methylation"/>
    <property type="evidence" value="ECO:0007669"/>
    <property type="project" value="UniProtKB-KW"/>
</dbReference>
<dbReference type="PANTHER" id="PTHR12818">
    <property type="entry name" value="TRNA (ADENINE(37)-N6)-METHYLTRANSFERASE"/>
    <property type="match status" value="1"/>
</dbReference>
<keyword evidence="5" id="KW-1185">Reference proteome</keyword>
<evidence type="ECO:0000259" key="3">
    <source>
        <dbReference type="PROSITE" id="PS51668"/>
    </source>
</evidence>
<dbReference type="NCBIfam" id="TIGR00104">
    <property type="entry name" value="tRNA_TsaA"/>
    <property type="match status" value="1"/>
</dbReference>
<proteinExistence type="inferred from homology"/>
<dbReference type="Proteomes" id="UP000070299">
    <property type="component" value="Unassembled WGS sequence"/>
</dbReference>
<dbReference type="AlphaFoldDB" id="A0A135ZZY8"/>
<dbReference type="InterPro" id="IPR036413">
    <property type="entry name" value="YaeB-like_sf"/>
</dbReference>
<dbReference type="GO" id="GO:0089715">
    <property type="term" value="F:tRNA (L-threonylcarbamoyladenosine(37)-C2) methyltransferase activity"/>
    <property type="evidence" value="ECO:0007669"/>
    <property type="project" value="TreeGrafter"/>
</dbReference>
<dbReference type="Pfam" id="PF01980">
    <property type="entry name" value="TrmO_N"/>
    <property type="match status" value="1"/>
</dbReference>
<evidence type="ECO:0000313" key="5">
    <source>
        <dbReference type="Proteomes" id="UP000070299"/>
    </source>
</evidence>
<dbReference type="SUPFAM" id="SSF118196">
    <property type="entry name" value="YaeB-like"/>
    <property type="match status" value="1"/>
</dbReference>
<dbReference type="RefSeq" id="WP_068377619.1">
    <property type="nucleotide sequence ID" value="NZ_LSNE01000006.1"/>
</dbReference>
<dbReference type="InterPro" id="IPR023370">
    <property type="entry name" value="TrmO-like_N"/>
</dbReference>
<dbReference type="InterPro" id="IPR036414">
    <property type="entry name" value="YaeB_N_sf"/>
</dbReference>
<dbReference type="InterPro" id="IPR041369">
    <property type="entry name" value="TrmO_C"/>
</dbReference>
<dbReference type="Gene3D" id="3.30.2310.10">
    <property type="entry name" value="YaeB-like"/>
    <property type="match status" value="1"/>
</dbReference>
<comment type="caution">
    <text evidence="4">The sequence shown here is derived from an EMBL/GenBank/DDBJ whole genome shotgun (WGS) entry which is preliminary data.</text>
</comment>
<organism evidence="4 5">
    <name type="scientific">Paraglaciecola hydrolytica</name>
    <dbReference type="NCBI Taxonomy" id="1799789"/>
    <lineage>
        <taxon>Bacteria</taxon>
        <taxon>Pseudomonadati</taxon>
        <taxon>Pseudomonadota</taxon>
        <taxon>Gammaproteobacteria</taxon>
        <taxon>Alteromonadales</taxon>
        <taxon>Alteromonadaceae</taxon>
        <taxon>Paraglaciecola</taxon>
    </lineage>
</organism>
<dbReference type="InterPro" id="IPR040372">
    <property type="entry name" value="YaeB-like"/>
</dbReference>
<gene>
    <name evidence="4" type="ORF">AX660_15875</name>
</gene>
<dbReference type="Gene3D" id="2.40.30.70">
    <property type="entry name" value="YaeB-like"/>
    <property type="match status" value="1"/>
</dbReference>
<dbReference type="CDD" id="cd09281">
    <property type="entry name" value="UPF0066"/>
    <property type="match status" value="1"/>
</dbReference>
<sequence length="234" mass="26217">MSLVQQPIGIIHTPYKQKFAIPRQPGLVNSALGIIQFLPEFNDPNILRGIDEFSHVWLIFQFHQTTEQGWSPLVRPPRLGGNKKTGVLATRSTFRPNNMGLSVVEFVKVVHQQGKLELHVRGMDLLDGTPILDVKPYVPYADALPNAKGGFAHSSPELMAVTFSPRALKQVQHFAQQYPKLTSLITEVLAQDPRPAYRADSEPNKVYGMSLYNLNIQWQVIDGCCQVADIQPHD</sequence>
<dbReference type="STRING" id="1799789.AX660_15875"/>
<comment type="similarity">
    <text evidence="2">Belongs to the tRNA methyltransferase O family.</text>
</comment>
<keyword evidence="4" id="KW-0489">Methyltransferase</keyword>
<dbReference type="PROSITE" id="PS51668">
    <property type="entry name" value="TSAA_2"/>
    <property type="match status" value="1"/>
</dbReference>
<feature type="domain" description="TsaA-like" evidence="3">
    <location>
        <begin position="5"/>
        <end position="146"/>
    </location>
</feature>
<dbReference type="PANTHER" id="PTHR12818:SF0">
    <property type="entry name" value="TRNA (ADENINE(37)-N6)-METHYLTRANSFERASE"/>
    <property type="match status" value="1"/>
</dbReference>
<accession>A0A135ZZY8</accession>
<name>A0A135ZZY8_9ALTE</name>
<evidence type="ECO:0000256" key="1">
    <source>
        <dbReference type="ARBA" id="ARBA00022691"/>
    </source>
</evidence>
<keyword evidence="1" id="KW-0949">S-adenosyl-L-methionine</keyword>
<protein>
    <submittedName>
        <fullName evidence="4">tRNA-Thr(GGU) m(6)t(6)A37 methyltransferase TsaA</fullName>
    </submittedName>
</protein>
<keyword evidence="4" id="KW-0808">Transferase</keyword>
<reference evidence="5" key="1">
    <citation type="submission" date="2016-02" db="EMBL/GenBank/DDBJ databases">
        <authorList>
            <person name="Schultz-Johansen M."/>
            <person name="Glaring M.A."/>
            <person name="Bech P.K."/>
            <person name="Stougaard P."/>
        </authorList>
    </citation>
    <scope>NUCLEOTIDE SEQUENCE [LARGE SCALE GENOMIC DNA]</scope>
    <source>
        <strain evidence="5">S66</strain>
    </source>
</reference>
<evidence type="ECO:0000256" key="2">
    <source>
        <dbReference type="ARBA" id="ARBA00033753"/>
    </source>
</evidence>